<reference evidence="3" key="1">
    <citation type="submission" date="2020-07" db="EMBL/GenBank/DDBJ databases">
        <title>Genome sequence and genetic diversity analysis of an under-domesticated orphan crop, white fonio (Digitaria exilis).</title>
        <authorList>
            <person name="Bennetzen J.L."/>
            <person name="Chen S."/>
            <person name="Ma X."/>
            <person name="Wang X."/>
            <person name="Yssel A.E.J."/>
            <person name="Chaluvadi S.R."/>
            <person name="Johnson M."/>
            <person name="Gangashetty P."/>
            <person name="Hamidou F."/>
            <person name="Sanogo M.D."/>
            <person name="Zwaenepoel A."/>
            <person name="Wallace J."/>
            <person name="Van De Peer Y."/>
            <person name="Van Deynze A."/>
        </authorList>
    </citation>
    <scope>NUCLEOTIDE SEQUENCE</scope>
    <source>
        <tissue evidence="3">Leaves</tissue>
    </source>
</reference>
<feature type="region of interest" description="Disordered" evidence="1">
    <location>
        <begin position="46"/>
        <end position="66"/>
    </location>
</feature>
<feature type="region of interest" description="Disordered" evidence="1">
    <location>
        <begin position="85"/>
        <end position="112"/>
    </location>
</feature>
<dbReference type="PANTHER" id="PTHR23024:SF442">
    <property type="entry name" value="OS07G0162400 PROTEIN"/>
    <property type="match status" value="1"/>
</dbReference>
<dbReference type="Gene3D" id="3.40.50.1820">
    <property type="entry name" value="alpha/beta hydrolase"/>
    <property type="match status" value="1"/>
</dbReference>
<dbReference type="GO" id="GO:0016787">
    <property type="term" value="F:hydrolase activity"/>
    <property type="evidence" value="ECO:0007669"/>
    <property type="project" value="InterPro"/>
</dbReference>
<feature type="compositionally biased region" description="Acidic residues" evidence="1">
    <location>
        <begin position="99"/>
        <end position="112"/>
    </location>
</feature>
<dbReference type="InterPro" id="IPR029058">
    <property type="entry name" value="AB_hydrolase_fold"/>
</dbReference>
<proteinExistence type="predicted"/>
<dbReference type="Proteomes" id="UP000636709">
    <property type="component" value="Unassembled WGS sequence"/>
</dbReference>
<evidence type="ECO:0000313" key="3">
    <source>
        <dbReference type="EMBL" id="KAF8714138.1"/>
    </source>
</evidence>
<dbReference type="OrthoDB" id="408631at2759"/>
<dbReference type="InterPro" id="IPR013094">
    <property type="entry name" value="AB_hydrolase_3"/>
</dbReference>
<accession>A0A835BTN6</accession>
<feature type="domain" description="Alpha/beta hydrolase fold-3" evidence="2">
    <location>
        <begin position="148"/>
        <end position="369"/>
    </location>
</feature>
<evidence type="ECO:0000259" key="2">
    <source>
        <dbReference type="Pfam" id="PF07859"/>
    </source>
</evidence>
<dbReference type="AlphaFoldDB" id="A0A835BTN6"/>
<protein>
    <recommendedName>
        <fullName evidence="2">Alpha/beta hydrolase fold-3 domain-containing protein</fullName>
    </recommendedName>
</protein>
<name>A0A835BTN6_9POAL</name>
<dbReference type="PANTHER" id="PTHR23024">
    <property type="entry name" value="ARYLACETAMIDE DEACETYLASE"/>
    <property type="match status" value="1"/>
</dbReference>
<comment type="caution">
    <text evidence="3">The sequence shown here is derived from an EMBL/GenBank/DDBJ whole genome shotgun (WGS) entry which is preliminary data.</text>
</comment>
<organism evidence="3 4">
    <name type="scientific">Digitaria exilis</name>
    <dbReference type="NCBI Taxonomy" id="1010633"/>
    <lineage>
        <taxon>Eukaryota</taxon>
        <taxon>Viridiplantae</taxon>
        <taxon>Streptophyta</taxon>
        <taxon>Embryophyta</taxon>
        <taxon>Tracheophyta</taxon>
        <taxon>Spermatophyta</taxon>
        <taxon>Magnoliopsida</taxon>
        <taxon>Liliopsida</taxon>
        <taxon>Poales</taxon>
        <taxon>Poaceae</taxon>
        <taxon>PACMAD clade</taxon>
        <taxon>Panicoideae</taxon>
        <taxon>Panicodae</taxon>
        <taxon>Paniceae</taxon>
        <taxon>Anthephorinae</taxon>
        <taxon>Digitaria</taxon>
    </lineage>
</organism>
<gene>
    <name evidence="3" type="ORF">HU200_028147</name>
</gene>
<dbReference type="InterPro" id="IPR050466">
    <property type="entry name" value="Carboxylest/Gibb_receptor"/>
</dbReference>
<dbReference type="SUPFAM" id="SSF53474">
    <property type="entry name" value="alpha/beta-Hydrolases"/>
    <property type="match status" value="1"/>
</dbReference>
<dbReference type="Pfam" id="PF07859">
    <property type="entry name" value="Abhydrolase_3"/>
    <property type="match status" value="1"/>
</dbReference>
<evidence type="ECO:0000256" key="1">
    <source>
        <dbReference type="SAM" id="MobiDB-lite"/>
    </source>
</evidence>
<sequence length="398" mass="42510">MGDLYIVSAAGLRCGLSGRNDPSGGHDPCEGKLLVRCSTSRLRTSPEHTHQVFSQHPAMSPPSSEPHVVEDIRGLVQLMSDGTVRRSADPSSFPAVVADDVDAGDGDDDDSGVEWKDVTWHREHDLNARLYRPGHLGAANDARIPVVAYFHGGGAGGGFFCLGSGRWPGPHAWCLRLASELPAVVVSFDYRLAPEHRLPAAIDDGASAMAWLRASAAHDPWLADDADFARVFVSGASAGGNVAHHVAARFGKVGLGAPVRIRGALLLTPAIAGVARTRAEAAEPLTADMIDKYARLFLPAGATREHPAINLTGGPEAAALGAVAMAPVLVVAAERDVLRERQAEYARRMKGEWGKEVEYVEVAGVGHGFSEADDPWTQQADELVRIVRRFVVKHMDQE</sequence>
<dbReference type="EMBL" id="JACEFO010001739">
    <property type="protein sequence ID" value="KAF8714138.1"/>
    <property type="molecule type" value="Genomic_DNA"/>
</dbReference>
<evidence type="ECO:0000313" key="4">
    <source>
        <dbReference type="Proteomes" id="UP000636709"/>
    </source>
</evidence>
<keyword evidence="4" id="KW-1185">Reference proteome</keyword>